<sequence length="84" mass="10228">MKTIDIYLQRKDKLNVVSDSDEWQEQYIFFKDKQDSQIFYIDRLCVIYFQNNVSPKKENYYCNCKEEETELIGCVILKLQKQNN</sequence>
<reference evidence="1" key="1">
    <citation type="submission" date="2021-01" db="EMBL/GenBank/DDBJ databases">
        <authorList>
            <consortium name="Genoscope - CEA"/>
            <person name="William W."/>
        </authorList>
    </citation>
    <scope>NUCLEOTIDE SEQUENCE</scope>
</reference>
<evidence type="ECO:0000313" key="2">
    <source>
        <dbReference type="Proteomes" id="UP000689195"/>
    </source>
</evidence>
<comment type="caution">
    <text evidence="1">The sequence shown here is derived from an EMBL/GenBank/DDBJ whole genome shotgun (WGS) entry which is preliminary data.</text>
</comment>
<evidence type="ECO:0000313" key="1">
    <source>
        <dbReference type="EMBL" id="CAD8213398.1"/>
    </source>
</evidence>
<accession>A0A8S1YIV5</accession>
<dbReference type="Proteomes" id="UP000689195">
    <property type="component" value="Unassembled WGS sequence"/>
</dbReference>
<organism evidence="1 2">
    <name type="scientific">Paramecium pentaurelia</name>
    <dbReference type="NCBI Taxonomy" id="43138"/>
    <lineage>
        <taxon>Eukaryota</taxon>
        <taxon>Sar</taxon>
        <taxon>Alveolata</taxon>
        <taxon>Ciliophora</taxon>
        <taxon>Intramacronucleata</taxon>
        <taxon>Oligohymenophorea</taxon>
        <taxon>Peniculida</taxon>
        <taxon>Parameciidae</taxon>
        <taxon>Paramecium</taxon>
    </lineage>
</organism>
<proteinExistence type="predicted"/>
<name>A0A8S1YIV5_9CILI</name>
<gene>
    <name evidence="1" type="ORF">PPENT_87.1.T1780010</name>
</gene>
<dbReference type="AlphaFoldDB" id="A0A8S1YIV5"/>
<dbReference type="EMBL" id="CAJJDO010000178">
    <property type="protein sequence ID" value="CAD8213398.1"/>
    <property type="molecule type" value="Genomic_DNA"/>
</dbReference>
<keyword evidence="2" id="KW-1185">Reference proteome</keyword>
<protein>
    <submittedName>
        <fullName evidence="1">Uncharacterized protein</fullName>
    </submittedName>
</protein>